<evidence type="ECO:0000313" key="3">
    <source>
        <dbReference type="EMBL" id="ALS75517.1"/>
    </source>
</evidence>
<dbReference type="InterPro" id="IPR048015">
    <property type="entry name" value="NTP-PPase_MazG-like_N"/>
</dbReference>
<dbReference type="PANTHER" id="PTHR30522:SF0">
    <property type="entry name" value="NUCLEOSIDE TRIPHOSPHATE PYROPHOSPHOHYDROLASE"/>
    <property type="match status" value="1"/>
</dbReference>
<dbReference type="Pfam" id="PF00590">
    <property type="entry name" value="TP_methylase"/>
    <property type="match status" value="1"/>
</dbReference>
<dbReference type="NCBIfam" id="TIGR00444">
    <property type="entry name" value="mazG"/>
    <property type="match status" value="1"/>
</dbReference>
<dbReference type="SUPFAM" id="SSF101386">
    <property type="entry name" value="all-alpha NTP pyrophosphatases"/>
    <property type="match status" value="2"/>
</dbReference>
<dbReference type="FunFam" id="1.10.287.1080:FF:000001">
    <property type="entry name" value="Nucleoside triphosphate pyrophosphohydrolase"/>
    <property type="match status" value="1"/>
</dbReference>
<dbReference type="InterPro" id="IPR048011">
    <property type="entry name" value="NTP-PPase_MazG-like_C"/>
</dbReference>
<dbReference type="PIRSF" id="PIRSF002845">
    <property type="entry name" value="Ttrprl_mtas_MazG"/>
    <property type="match status" value="1"/>
</dbReference>
<dbReference type="Pfam" id="PF03819">
    <property type="entry name" value="MazG"/>
    <property type="match status" value="2"/>
</dbReference>
<dbReference type="Proteomes" id="UP000067683">
    <property type="component" value="Chromosome"/>
</dbReference>
<gene>
    <name evidence="3" type="ORF">AUC31_10025</name>
</gene>
<accession>A0A0U2YRR5</accession>
<evidence type="ECO:0000259" key="2">
    <source>
        <dbReference type="Pfam" id="PF03819"/>
    </source>
</evidence>
<protein>
    <submittedName>
        <fullName evidence="3">MazG family protein</fullName>
    </submittedName>
</protein>
<feature type="domain" description="NTP pyrophosphohydrolase MazG-like" evidence="2">
    <location>
        <begin position="254"/>
        <end position="327"/>
    </location>
</feature>
<dbReference type="SUPFAM" id="SSF53790">
    <property type="entry name" value="Tetrapyrrole methylase"/>
    <property type="match status" value="1"/>
</dbReference>
<name>A0A0U2YRR5_9BACL</name>
<dbReference type="AlphaFoldDB" id="A0A0U2YRR5"/>
<reference evidence="3" key="1">
    <citation type="submission" date="2016-01" db="EMBL/GenBank/DDBJ databases">
        <title>Complete genome of Planococcus rifietoensis type strain M8.</title>
        <authorList>
            <person name="See-Too W.S."/>
        </authorList>
    </citation>
    <scope>NUCLEOTIDE SEQUENCE [LARGE SCALE GENOMIC DNA]</scope>
    <source>
        <strain evidence="3">M8</strain>
    </source>
</reference>
<dbReference type="Gene3D" id="1.10.287.1080">
    <property type="entry name" value="MazG-like"/>
    <property type="match status" value="2"/>
</dbReference>
<dbReference type="InterPro" id="IPR014777">
    <property type="entry name" value="4pyrrole_Mease_sub1"/>
</dbReference>
<dbReference type="GO" id="GO:0046052">
    <property type="term" value="P:UTP catabolic process"/>
    <property type="evidence" value="ECO:0007669"/>
    <property type="project" value="TreeGrafter"/>
</dbReference>
<evidence type="ECO:0000259" key="1">
    <source>
        <dbReference type="Pfam" id="PF00590"/>
    </source>
</evidence>
<dbReference type="GO" id="GO:0047429">
    <property type="term" value="F:nucleoside triphosphate diphosphatase activity"/>
    <property type="evidence" value="ECO:0007669"/>
    <property type="project" value="InterPro"/>
</dbReference>
<dbReference type="InterPro" id="IPR004518">
    <property type="entry name" value="MazG-like_dom"/>
</dbReference>
<dbReference type="GO" id="GO:0046047">
    <property type="term" value="P:TTP catabolic process"/>
    <property type="evidence" value="ECO:0007669"/>
    <property type="project" value="TreeGrafter"/>
</dbReference>
<evidence type="ECO:0000313" key="4">
    <source>
        <dbReference type="Proteomes" id="UP000067683"/>
    </source>
</evidence>
<dbReference type="InterPro" id="IPR035996">
    <property type="entry name" value="4pyrrol_Methylase_sf"/>
</dbReference>
<dbReference type="CDD" id="cd11528">
    <property type="entry name" value="NTP-PPase_MazG_Nterm"/>
    <property type="match status" value="1"/>
</dbReference>
<dbReference type="OrthoDB" id="9808939at2"/>
<dbReference type="InterPro" id="IPR035013">
    <property type="entry name" value="YabN_N"/>
</dbReference>
<dbReference type="NCBIfam" id="NF007113">
    <property type="entry name" value="PRK09562.1"/>
    <property type="match status" value="1"/>
</dbReference>
<dbReference type="GO" id="GO:0046061">
    <property type="term" value="P:dATP catabolic process"/>
    <property type="evidence" value="ECO:0007669"/>
    <property type="project" value="TreeGrafter"/>
</dbReference>
<dbReference type="STRING" id="200991.AUC31_10025"/>
<dbReference type="InterPro" id="IPR011551">
    <property type="entry name" value="NTP_PyrPHydrolase_MazG"/>
</dbReference>
<dbReference type="GO" id="GO:0008168">
    <property type="term" value="F:methyltransferase activity"/>
    <property type="evidence" value="ECO:0007669"/>
    <property type="project" value="InterPro"/>
</dbReference>
<dbReference type="KEGG" id="prt:AUC31_10025"/>
<feature type="domain" description="Tetrapyrrole methylase" evidence="1">
    <location>
        <begin position="3"/>
        <end position="205"/>
    </location>
</feature>
<dbReference type="GO" id="GO:0006203">
    <property type="term" value="P:dGTP catabolic process"/>
    <property type="evidence" value="ECO:0007669"/>
    <property type="project" value="TreeGrafter"/>
</dbReference>
<dbReference type="CDD" id="cd11529">
    <property type="entry name" value="NTP-PPase_MazG_Cterm"/>
    <property type="match status" value="1"/>
</dbReference>
<organism evidence="3 4">
    <name type="scientific">Planococcus rifietoensis</name>
    <dbReference type="NCBI Taxonomy" id="200991"/>
    <lineage>
        <taxon>Bacteria</taxon>
        <taxon>Bacillati</taxon>
        <taxon>Bacillota</taxon>
        <taxon>Bacilli</taxon>
        <taxon>Bacillales</taxon>
        <taxon>Caryophanaceae</taxon>
        <taxon>Planococcus</taxon>
    </lineage>
</organism>
<dbReference type="InterPro" id="IPR024180">
    <property type="entry name" value="Tetrapyrrole_Mease/MazG_pred"/>
</dbReference>
<dbReference type="GO" id="GO:0046076">
    <property type="term" value="P:dTTP catabolic process"/>
    <property type="evidence" value="ECO:0007669"/>
    <property type="project" value="TreeGrafter"/>
</dbReference>
<dbReference type="InterPro" id="IPR000878">
    <property type="entry name" value="4pyrrol_Mease"/>
</dbReference>
<dbReference type="GO" id="GO:0046081">
    <property type="term" value="P:dUTP catabolic process"/>
    <property type="evidence" value="ECO:0007669"/>
    <property type="project" value="TreeGrafter"/>
</dbReference>
<sequence>MHTIHILGLGAGDLLQLPLGVYRTLKEADPLYLRTADHPVVTELETEGLRYESFDAIYEKYDDFAPVYKEIAETLIALAENASVYYAVPGHPLVAEQTVQFLIEAEKQGRCELSIAGGQSFLDAIFGALRIDPIEGFQLVDGIGLDSDRLNMTEHILIAQVYDQFSASEVKLSLMEKYPEDYPVTIVTAAGATSERLRTVPLHELDRSAEIDNLTTVYVPPATEQTQRLKEWQTFREIIAKLRSPEGCPWDREQTHESLRPYLLEEAHELLQAIEEEDDEAIAEELGDVLLQVFLHAQIGQDSGYFQLEDILEAISDKMIRRHPHVFSDVEVASADEVVDNWQAIKHQEKPAGESLLDGQDRYSSSLLTSYNYQKKAAKAGFTWKDADGAWAKFEEELQEFKIEVANGSKDQQLDEFGDLLFTLVNIARFYGLSPEQAMVQANHKFRTRFSHVEQRAQEDGRTFSDYTLDQLDSFWNEAKAGHGEDENHETR</sequence>
<dbReference type="CDD" id="cd11723">
    <property type="entry name" value="YabN_N_like"/>
    <property type="match status" value="1"/>
</dbReference>
<keyword evidence="4" id="KW-1185">Reference proteome</keyword>
<proteinExistence type="predicted"/>
<dbReference type="RefSeq" id="WP_058382221.1">
    <property type="nucleotide sequence ID" value="NZ_CP013659.2"/>
</dbReference>
<dbReference type="PANTHER" id="PTHR30522">
    <property type="entry name" value="NUCLEOSIDE TRIPHOSPHATE PYROPHOSPHOHYDROLASE"/>
    <property type="match status" value="1"/>
</dbReference>
<dbReference type="EMBL" id="CP013659">
    <property type="protein sequence ID" value="ALS75517.1"/>
    <property type="molecule type" value="Genomic_DNA"/>
</dbReference>
<dbReference type="Gene3D" id="3.40.1010.10">
    <property type="entry name" value="Cobalt-precorrin-4 Transmethylase, Domain 1"/>
    <property type="match status" value="1"/>
</dbReference>
<feature type="domain" description="NTP pyrophosphohydrolase MazG-like" evidence="2">
    <location>
        <begin position="395"/>
        <end position="453"/>
    </location>
</feature>
<dbReference type="GO" id="GO:0006950">
    <property type="term" value="P:response to stress"/>
    <property type="evidence" value="ECO:0007669"/>
    <property type="project" value="UniProtKB-ARBA"/>
</dbReference>